<gene>
    <name evidence="1" type="ORF">EXM42_03375</name>
</gene>
<organism evidence="1 2">
    <name type="scientific">Clostridium botulinum</name>
    <dbReference type="NCBI Taxonomy" id="1491"/>
    <lineage>
        <taxon>Bacteria</taxon>
        <taxon>Bacillati</taxon>
        <taxon>Bacillota</taxon>
        <taxon>Clostridia</taxon>
        <taxon>Eubacteriales</taxon>
        <taxon>Clostridiaceae</taxon>
        <taxon>Clostridium</taxon>
    </lineage>
</organism>
<name>A0A6M0SV92_CLOBO</name>
<evidence type="ECO:0008006" key="3">
    <source>
        <dbReference type="Google" id="ProtNLM"/>
    </source>
</evidence>
<dbReference type="Proteomes" id="UP000473089">
    <property type="component" value="Unassembled WGS sequence"/>
</dbReference>
<dbReference type="EMBL" id="SGJP01000005">
    <property type="protein sequence ID" value="NFA59468.1"/>
    <property type="molecule type" value="Genomic_DNA"/>
</dbReference>
<comment type="caution">
    <text evidence="1">The sequence shown here is derived from an EMBL/GenBank/DDBJ whole genome shotgun (WGS) entry which is preliminary data.</text>
</comment>
<dbReference type="AlphaFoldDB" id="A0A6M0SV92"/>
<reference evidence="1 2" key="1">
    <citation type="submission" date="2019-02" db="EMBL/GenBank/DDBJ databases">
        <title>Genome sequencing of Clostridium botulinum clinical isolates.</title>
        <authorList>
            <person name="Brunt J."/>
            <person name="Van Vliet A.H.M."/>
            <person name="Stringer S.C."/>
            <person name="Grant K.A."/>
            <person name="Carter A.C."/>
            <person name="Peck M.W."/>
        </authorList>
    </citation>
    <scope>NUCLEOTIDE SEQUENCE [LARGE SCALE GENOMIC DNA]</scope>
    <source>
        <strain evidence="1 2">R1125/03</strain>
    </source>
</reference>
<accession>A0A6M0SV92</accession>
<proteinExistence type="predicted"/>
<protein>
    <recommendedName>
        <fullName evidence="3">ImmA/IrrE family metallo-endopeptidase</fullName>
    </recommendedName>
</protein>
<evidence type="ECO:0000313" key="1">
    <source>
        <dbReference type="EMBL" id="NFA59468.1"/>
    </source>
</evidence>
<evidence type="ECO:0000313" key="2">
    <source>
        <dbReference type="Proteomes" id="UP000473089"/>
    </source>
</evidence>
<sequence length="134" mass="15388">MNIPNKVRIGYKDFKVNLVGHDVIYDNAVCYGNIELDNGIINISNLYSQDQQKCTFIHECLHGIDENVETKLSEEQIRKLSKGLYQFIKDNPDVFTKDTSISNKLNVSVNVDTNKITKSVKEHINENLNCESYF</sequence>